<dbReference type="GeneID" id="108559119"/>
<feature type="region of interest" description="Disordered" evidence="10">
    <location>
        <begin position="354"/>
        <end position="388"/>
    </location>
</feature>
<evidence type="ECO:0000256" key="5">
    <source>
        <dbReference type="ARBA" id="ARBA00022694"/>
    </source>
</evidence>
<dbReference type="PANTHER" id="PTHR13563:SF5">
    <property type="entry name" value="TRNA METHYLTRANSFERASE 10 HOMOLOG C"/>
    <property type="match status" value="1"/>
</dbReference>
<keyword evidence="2" id="KW-0489">Methyltransferase</keyword>
<evidence type="ECO:0000256" key="4">
    <source>
        <dbReference type="ARBA" id="ARBA00022691"/>
    </source>
</evidence>
<keyword evidence="12" id="KW-1185">Reference proteome</keyword>
<evidence type="ECO:0000259" key="11">
    <source>
        <dbReference type="PROSITE" id="PS51675"/>
    </source>
</evidence>
<evidence type="ECO:0000256" key="7">
    <source>
        <dbReference type="ARBA" id="ARBA00023054"/>
    </source>
</evidence>
<comment type="subcellular location">
    <subcellularLocation>
        <location evidence="1">Mitochondrion</location>
    </subcellularLocation>
</comment>
<dbReference type="InterPro" id="IPR028564">
    <property type="entry name" value="MT_TRM10-typ"/>
</dbReference>
<dbReference type="PANTHER" id="PTHR13563">
    <property type="entry name" value="TRNA (GUANINE-9-) METHYLTRANSFERASE"/>
    <property type="match status" value="1"/>
</dbReference>
<evidence type="ECO:0000313" key="12">
    <source>
        <dbReference type="Proteomes" id="UP000695000"/>
    </source>
</evidence>
<organism evidence="12 13">
    <name type="scientific">Nicrophorus vespilloides</name>
    <name type="common">Boreal carrion beetle</name>
    <dbReference type="NCBI Taxonomy" id="110193"/>
    <lineage>
        <taxon>Eukaryota</taxon>
        <taxon>Metazoa</taxon>
        <taxon>Ecdysozoa</taxon>
        <taxon>Arthropoda</taxon>
        <taxon>Hexapoda</taxon>
        <taxon>Insecta</taxon>
        <taxon>Pterygota</taxon>
        <taxon>Neoptera</taxon>
        <taxon>Endopterygota</taxon>
        <taxon>Coleoptera</taxon>
        <taxon>Polyphaga</taxon>
        <taxon>Staphyliniformia</taxon>
        <taxon>Silphidae</taxon>
        <taxon>Nicrophorinae</taxon>
        <taxon>Nicrophorus</taxon>
    </lineage>
</organism>
<evidence type="ECO:0000256" key="8">
    <source>
        <dbReference type="ARBA" id="ARBA00023128"/>
    </source>
</evidence>
<evidence type="ECO:0000256" key="9">
    <source>
        <dbReference type="ARBA" id="ARBA00029803"/>
    </source>
</evidence>
<sequence>MWRFLSKCKKLVLDAPNQQKLRTFCTNGNVDVSKISGGDEALEHKLKVIILEADVMRQDGKTVPSPEFMTSDHWSELLKLETRSSRKKYLQFLFKVEKKKEGQAQKKEIKRVERESQDFEPNVDGAMRYDLGHNNIFLRFFDSTINHMYNNKLMQAMQFGQKIVIDCGYDENMTKRENINCAKQLMFCFAENRIHNDPFDIHFSNCHLDRDLIKYLHKHIPTMYDADFPMNIHEASYLDMFPKNELVYLTPHCREELKEYDHNAVYIIGAIVDKINNEPLSLAKAKREGLKMAKLPLDRYLQWGSGAGKSLTLNQMISIMLDIKTTGNWEHSLRHVPRRKLVNHEMQPSKFSNYRQTEVSNVKKSTSSWKPKGDPKNNLLNLRKIMNE</sequence>
<evidence type="ECO:0000256" key="3">
    <source>
        <dbReference type="ARBA" id="ARBA00022679"/>
    </source>
</evidence>
<evidence type="ECO:0000256" key="6">
    <source>
        <dbReference type="ARBA" id="ARBA00022946"/>
    </source>
</evidence>
<keyword evidence="6" id="KW-0809">Transit peptide</keyword>
<name>A0ABM1MB04_NICVS</name>
<dbReference type="Proteomes" id="UP000695000">
    <property type="component" value="Unplaced"/>
</dbReference>
<evidence type="ECO:0000313" key="13">
    <source>
        <dbReference type="RefSeq" id="XP_017771754.1"/>
    </source>
</evidence>
<keyword evidence="4" id="KW-0949">S-adenosyl-L-methionine</keyword>
<dbReference type="InterPro" id="IPR007356">
    <property type="entry name" value="tRNA_m1G_MeTrfase_euk"/>
</dbReference>
<feature type="domain" description="SAM-dependent MTase TRM10-type" evidence="11">
    <location>
        <begin position="149"/>
        <end position="343"/>
    </location>
</feature>
<dbReference type="CDD" id="cd18102">
    <property type="entry name" value="Trm10_MRRP1"/>
    <property type="match status" value="1"/>
</dbReference>
<dbReference type="InterPro" id="IPR025812">
    <property type="entry name" value="Trm10_C_MTase_dom"/>
</dbReference>
<feature type="compositionally biased region" description="Polar residues" evidence="10">
    <location>
        <begin position="354"/>
        <end position="369"/>
    </location>
</feature>
<proteinExistence type="predicted"/>
<dbReference type="Gene3D" id="3.40.1280.30">
    <property type="match status" value="1"/>
</dbReference>
<keyword evidence="8" id="KW-0496">Mitochondrion</keyword>
<gene>
    <name evidence="13" type="primary">LOC108559119</name>
</gene>
<protein>
    <recommendedName>
        <fullName evidence="9">RNA (guanine-9-)-methyltransferase domain-containing protein 1</fullName>
    </recommendedName>
</protein>
<evidence type="ECO:0000256" key="10">
    <source>
        <dbReference type="SAM" id="MobiDB-lite"/>
    </source>
</evidence>
<dbReference type="PROSITE" id="PS51675">
    <property type="entry name" value="SAM_MT_TRM10"/>
    <property type="match status" value="1"/>
</dbReference>
<accession>A0ABM1MB04</accession>
<keyword evidence="3" id="KW-0808">Transferase</keyword>
<evidence type="ECO:0000256" key="2">
    <source>
        <dbReference type="ARBA" id="ARBA00022603"/>
    </source>
</evidence>
<reference evidence="13" key="1">
    <citation type="submission" date="2025-08" db="UniProtKB">
        <authorList>
            <consortium name="RefSeq"/>
        </authorList>
    </citation>
    <scope>IDENTIFICATION</scope>
    <source>
        <tissue evidence="13">Whole Larva</tissue>
    </source>
</reference>
<dbReference type="RefSeq" id="XP_017771754.1">
    <property type="nucleotide sequence ID" value="XM_017916265.1"/>
</dbReference>
<keyword evidence="5" id="KW-0819">tRNA processing</keyword>
<dbReference type="InterPro" id="IPR038459">
    <property type="entry name" value="MT_TRM10-typ_sf"/>
</dbReference>
<evidence type="ECO:0000256" key="1">
    <source>
        <dbReference type="ARBA" id="ARBA00004173"/>
    </source>
</evidence>
<keyword evidence="7" id="KW-0175">Coiled coil</keyword>